<keyword evidence="6" id="KW-0347">Helicase</keyword>
<dbReference type="InterPro" id="IPR032284">
    <property type="entry name" value="RecQ_Zn-bd"/>
</dbReference>
<dbReference type="SUPFAM" id="SSF52540">
    <property type="entry name" value="P-loop containing nucleoside triphosphate hydrolases"/>
    <property type="match status" value="1"/>
</dbReference>
<evidence type="ECO:0000256" key="8">
    <source>
        <dbReference type="ARBA" id="ARBA00023125"/>
    </source>
</evidence>
<feature type="domain" description="Helicase ATP-binding" evidence="15">
    <location>
        <begin position="51"/>
        <end position="219"/>
    </location>
</feature>
<keyword evidence="7" id="KW-0067">ATP-binding</keyword>
<dbReference type="InterPro" id="IPR001650">
    <property type="entry name" value="Helicase_C-like"/>
</dbReference>
<keyword evidence="4" id="KW-0547">Nucleotide-binding</keyword>
<keyword evidence="8" id="KW-0238">DNA-binding</keyword>
<keyword evidence="3" id="KW-0479">Metal-binding</keyword>
<comment type="similarity">
    <text evidence="2">Belongs to the helicase family. RecQ subfamily.</text>
</comment>
<comment type="cofactor">
    <cofactor evidence="1">
        <name>Mg(2+)</name>
        <dbReference type="ChEBI" id="CHEBI:18420"/>
    </cofactor>
</comment>
<dbReference type="SMART" id="SM00490">
    <property type="entry name" value="HELICc"/>
    <property type="match status" value="1"/>
</dbReference>
<name>A0A2S6N330_9HYPH</name>
<dbReference type="Gene3D" id="1.10.150.80">
    <property type="entry name" value="HRDC domain"/>
    <property type="match status" value="1"/>
</dbReference>
<reference evidence="17 18" key="1">
    <citation type="journal article" date="2018" name="Arch. Microbiol.">
        <title>New insights into the metabolic potential of the phototrophic purple bacterium Rhodopila globiformis DSM 161(T) from its draft genome sequence and evidence for a vanadium-dependent nitrogenase.</title>
        <authorList>
            <person name="Imhoff J.F."/>
            <person name="Rahn T."/>
            <person name="Kunzel S."/>
            <person name="Neulinger S.C."/>
        </authorList>
    </citation>
    <scope>NUCLEOTIDE SEQUENCE [LARGE SCALE GENOMIC DNA]</scope>
    <source>
        <strain evidence="17 18">DSM 16996</strain>
    </source>
</reference>
<dbReference type="InterPro" id="IPR011545">
    <property type="entry name" value="DEAD/DEAH_box_helicase_dom"/>
</dbReference>
<dbReference type="Proteomes" id="UP000239089">
    <property type="component" value="Unassembled WGS sequence"/>
</dbReference>
<keyword evidence="5" id="KW-0378">Hydrolase</keyword>
<protein>
    <recommendedName>
        <fullName evidence="12">ATP-dependent DNA helicase RecQ</fullName>
        <ecNumber evidence="11">5.6.2.4</ecNumber>
    </recommendedName>
    <alternativeName>
        <fullName evidence="13">DNA 3'-5' helicase RecQ</fullName>
    </alternativeName>
</protein>
<dbReference type="GO" id="GO:0005524">
    <property type="term" value="F:ATP binding"/>
    <property type="evidence" value="ECO:0007669"/>
    <property type="project" value="UniProtKB-KW"/>
</dbReference>
<dbReference type="PROSITE" id="PS51194">
    <property type="entry name" value="HELICASE_CTER"/>
    <property type="match status" value="1"/>
</dbReference>
<organism evidence="17 18">
    <name type="scientific">Rhodoblastus sphagnicola</name>
    <dbReference type="NCBI Taxonomy" id="333368"/>
    <lineage>
        <taxon>Bacteria</taxon>
        <taxon>Pseudomonadati</taxon>
        <taxon>Pseudomonadota</taxon>
        <taxon>Alphaproteobacteria</taxon>
        <taxon>Hyphomicrobiales</taxon>
        <taxon>Rhodoblastaceae</taxon>
        <taxon>Rhodoblastus</taxon>
    </lineage>
</organism>
<evidence type="ECO:0000256" key="2">
    <source>
        <dbReference type="ARBA" id="ARBA00005446"/>
    </source>
</evidence>
<dbReference type="SMART" id="SM00487">
    <property type="entry name" value="DEXDc"/>
    <property type="match status" value="1"/>
</dbReference>
<evidence type="ECO:0000256" key="9">
    <source>
        <dbReference type="ARBA" id="ARBA00023235"/>
    </source>
</evidence>
<dbReference type="GO" id="GO:0043138">
    <property type="term" value="F:3'-5' DNA helicase activity"/>
    <property type="evidence" value="ECO:0007669"/>
    <property type="project" value="UniProtKB-EC"/>
</dbReference>
<evidence type="ECO:0000313" key="17">
    <source>
        <dbReference type="EMBL" id="PPQ29031.1"/>
    </source>
</evidence>
<dbReference type="Pfam" id="PF00570">
    <property type="entry name" value="HRDC"/>
    <property type="match status" value="1"/>
</dbReference>
<dbReference type="InterPro" id="IPR010997">
    <property type="entry name" value="HRDC-like_sf"/>
</dbReference>
<dbReference type="GO" id="GO:0016787">
    <property type="term" value="F:hydrolase activity"/>
    <property type="evidence" value="ECO:0007669"/>
    <property type="project" value="UniProtKB-KW"/>
</dbReference>
<evidence type="ECO:0000256" key="1">
    <source>
        <dbReference type="ARBA" id="ARBA00001946"/>
    </source>
</evidence>
<keyword evidence="18" id="KW-1185">Reference proteome</keyword>
<dbReference type="PANTHER" id="PTHR13710">
    <property type="entry name" value="DNA HELICASE RECQ FAMILY MEMBER"/>
    <property type="match status" value="1"/>
</dbReference>
<comment type="catalytic activity">
    <reaction evidence="10">
        <text>Couples ATP hydrolysis with the unwinding of duplex DNA by translocating in the 3'-5' direction.</text>
        <dbReference type="EC" id="5.6.2.4"/>
    </reaction>
</comment>
<sequence length="559" mass="59544">MPCTFAAFGLKIRHGPKGGAMAEAFDLDRERRTLRESFGFDDFLPQQREAVAAALAGEDVFVLWPTGGGKSLIYQYPALTRPGLCLVVSPLIALMRDQVAKLRARGLAAGALHMDQDPAQATACRRALAKGDLRLLYVSPERLADPESRARLRDAGARMMAVDEAHCVSQWGHDFRPDYGRIAEAAAALGVSQMLAATATAAPRTRDEIVAKLFARPPKLILGSFRRKAISLSVESCAGDPSRRIVELVAARRGQCGIVYCASRRQTESVAATLVEAGLPAAAYHAGLPAQAREARQDEFVARADGVMVATVAFGLGVDKPDVRYIIHAGLPDHIETLYQETGRAGRDGLPAEAIALFDPRRLAALRDARLEIARIDAASGERAEALTHYFVTTGCREQALLAPLGEACPPCGQCDNCRRGALGGAVRALRGVPEAARAGVRRLAARAIGRWTAPALAPPAPEPADEACLGESEPALLEVAALTVVEARRLRGLREARNRLARSLSVAPARLIGEAGLARLAVEPPESLAVLLARAGDETGLLARHGAALLEVARRSDD</sequence>
<proteinExistence type="inferred from homology"/>
<dbReference type="AlphaFoldDB" id="A0A2S6N330"/>
<dbReference type="InterPro" id="IPR044876">
    <property type="entry name" value="HRDC_dom_sf"/>
</dbReference>
<evidence type="ECO:0000256" key="7">
    <source>
        <dbReference type="ARBA" id="ARBA00022840"/>
    </source>
</evidence>
<feature type="domain" description="HRDC" evidence="14">
    <location>
        <begin position="484"/>
        <end position="559"/>
    </location>
</feature>
<evidence type="ECO:0000259" key="15">
    <source>
        <dbReference type="PROSITE" id="PS51192"/>
    </source>
</evidence>
<comment type="caution">
    <text evidence="17">The sequence shown here is derived from an EMBL/GenBank/DDBJ whole genome shotgun (WGS) entry which is preliminary data.</text>
</comment>
<dbReference type="GO" id="GO:0003677">
    <property type="term" value="F:DNA binding"/>
    <property type="evidence" value="ECO:0007669"/>
    <property type="project" value="UniProtKB-KW"/>
</dbReference>
<dbReference type="InterPro" id="IPR014001">
    <property type="entry name" value="Helicase_ATP-bd"/>
</dbReference>
<dbReference type="GO" id="GO:0006281">
    <property type="term" value="P:DNA repair"/>
    <property type="evidence" value="ECO:0007669"/>
    <property type="project" value="TreeGrafter"/>
</dbReference>
<dbReference type="GO" id="GO:0046872">
    <property type="term" value="F:metal ion binding"/>
    <property type="evidence" value="ECO:0007669"/>
    <property type="project" value="UniProtKB-KW"/>
</dbReference>
<dbReference type="GO" id="GO:0005737">
    <property type="term" value="C:cytoplasm"/>
    <property type="evidence" value="ECO:0007669"/>
    <property type="project" value="TreeGrafter"/>
</dbReference>
<dbReference type="InterPro" id="IPR004589">
    <property type="entry name" value="DNA_helicase_ATP-dep_RecQ"/>
</dbReference>
<dbReference type="GO" id="GO:0030894">
    <property type="term" value="C:replisome"/>
    <property type="evidence" value="ECO:0007669"/>
    <property type="project" value="TreeGrafter"/>
</dbReference>
<evidence type="ECO:0000256" key="10">
    <source>
        <dbReference type="ARBA" id="ARBA00034617"/>
    </source>
</evidence>
<keyword evidence="9" id="KW-0413">Isomerase</keyword>
<dbReference type="SUPFAM" id="SSF47819">
    <property type="entry name" value="HRDC-like"/>
    <property type="match status" value="1"/>
</dbReference>
<dbReference type="Pfam" id="PF00271">
    <property type="entry name" value="Helicase_C"/>
    <property type="match status" value="1"/>
</dbReference>
<dbReference type="Pfam" id="PF00270">
    <property type="entry name" value="DEAD"/>
    <property type="match status" value="1"/>
</dbReference>
<dbReference type="GO" id="GO:0043590">
    <property type="term" value="C:bacterial nucleoid"/>
    <property type="evidence" value="ECO:0007669"/>
    <property type="project" value="TreeGrafter"/>
</dbReference>
<dbReference type="InterPro" id="IPR027417">
    <property type="entry name" value="P-loop_NTPase"/>
</dbReference>
<dbReference type="EMBL" id="NHSJ01000100">
    <property type="protein sequence ID" value="PPQ29031.1"/>
    <property type="molecule type" value="Genomic_DNA"/>
</dbReference>
<evidence type="ECO:0000256" key="12">
    <source>
        <dbReference type="ARBA" id="ARBA00044535"/>
    </source>
</evidence>
<dbReference type="InterPro" id="IPR002121">
    <property type="entry name" value="HRDC_dom"/>
</dbReference>
<feature type="domain" description="Helicase C-terminal" evidence="16">
    <location>
        <begin position="244"/>
        <end position="391"/>
    </location>
</feature>
<evidence type="ECO:0000256" key="3">
    <source>
        <dbReference type="ARBA" id="ARBA00022723"/>
    </source>
</evidence>
<dbReference type="Gene3D" id="3.40.50.300">
    <property type="entry name" value="P-loop containing nucleotide triphosphate hydrolases"/>
    <property type="match status" value="2"/>
</dbReference>
<dbReference type="CDD" id="cd17920">
    <property type="entry name" value="DEXHc_RecQ"/>
    <property type="match status" value="1"/>
</dbReference>
<evidence type="ECO:0000256" key="11">
    <source>
        <dbReference type="ARBA" id="ARBA00034808"/>
    </source>
</evidence>
<evidence type="ECO:0000259" key="16">
    <source>
        <dbReference type="PROSITE" id="PS51194"/>
    </source>
</evidence>
<evidence type="ECO:0000256" key="13">
    <source>
        <dbReference type="ARBA" id="ARBA00044550"/>
    </source>
</evidence>
<accession>A0A2S6N330</accession>
<dbReference type="PROSITE" id="PS50967">
    <property type="entry name" value="HRDC"/>
    <property type="match status" value="1"/>
</dbReference>
<dbReference type="EC" id="5.6.2.4" evidence="11"/>
<dbReference type="GO" id="GO:0006310">
    <property type="term" value="P:DNA recombination"/>
    <property type="evidence" value="ECO:0007669"/>
    <property type="project" value="InterPro"/>
</dbReference>
<dbReference type="GO" id="GO:0009378">
    <property type="term" value="F:four-way junction helicase activity"/>
    <property type="evidence" value="ECO:0007669"/>
    <property type="project" value="TreeGrafter"/>
</dbReference>
<dbReference type="PROSITE" id="PS51192">
    <property type="entry name" value="HELICASE_ATP_BIND_1"/>
    <property type="match status" value="1"/>
</dbReference>
<evidence type="ECO:0000259" key="14">
    <source>
        <dbReference type="PROSITE" id="PS50967"/>
    </source>
</evidence>
<evidence type="ECO:0000256" key="4">
    <source>
        <dbReference type="ARBA" id="ARBA00022741"/>
    </source>
</evidence>
<dbReference type="PANTHER" id="PTHR13710:SF105">
    <property type="entry name" value="ATP-DEPENDENT DNA HELICASE Q1"/>
    <property type="match status" value="1"/>
</dbReference>
<gene>
    <name evidence="17" type="ORF">CCR94_16725</name>
</gene>
<evidence type="ECO:0000256" key="5">
    <source>
        <dbReference type="ARBA" id="ARBA00022801"/>
    </source>
</evidence>
<dbReference type="NCBIfam" id="TIGR00614">
    <property type="entry name" value="recQ_fam"/>
    <property type="match status" value="1"/>
</dbReference>
<evidence type="ECO:0000256" key="6">
    <source>
        <dbReference type="ARBA" id="ARBA00022806"/>
    </source>
</evidence>
<evidence type="ECO:0000313" key="18">
    <source>
        <dbReference type="Proteomes" id="UP000239089"/>
    </source>
</evidence>
<dbReference type="Pfam" id="PF16124">
    <property type="entry name" value="RecQ_Zn_bind"/>
    <property type="match status" value="1"/>
</dbReference>